<protein>
    <submittedName>
        <fullName evidence="1">Uncharacterized protein</fullName>
    </submittedName>
</protein>
<organism evidence="1 2">
    <name type="scientific">Tunturiibacter gelidiferens</name>
    <dbReference type="NCBI Taxonomy" id="3069689"/>
    <lineage>
        <taxon>Bacteria</taxon>
        <taxon>Pseudomonadati</taxon>
        <taxon>Acidobacteriota</taxon>
        <taxon>Terriglobia</taxon>
        <taxon>Terriglobales</taxon>
        <taxon>Acidobacteriaceae</taxon>
        <taxon>Tunturiibacter</taxon>
    </lineage>
</organism>
<accession>A0A9X0QF80</accession>
<gene>
    <name evidence="1" type="ORF">HDF14_002776</name>
</gene>
<sequence length="70" mass="7290">MLTCIRNLAKDRVCAGTLTSCQIVDTENQFLVSDAQLTRSAFLVTNTDTTSALAGSQSASAIPIAAANDI</sequence>
<dbReference type="Proteomes" id="UP000535182">
    <property type="component" value="Unassembled WGS sequence"/>
</dbReference>
<name>A0A9X0QF80_9BACT</name>
<evidence type="ECO:0000313" key="1">
    <source>
        <dbReference type="EMBL" id="MBB5329160.1"/>
    </source>
</evidence>
<keyword evidence="2" id="KW-1185">Reference proteome</keyword>
<reference evidence="1 2" key="1">
    <citation type="submission" date="2020-08" db="EMBL/GenBank/DDBJ databases">
        <title>Genomic Encyclopedia of Type Strains, Phase IV (KMG-V): Genome sequencing to study the core and pangenomes of soil and plant-associated prokaryotes.</title>
        <authorList>
            <person name="Whitman W."/>
        </authorList>
    </citation>
    <scope>NUCLEOTIDE SEQUENCE [LARGE SCALE GENOMIC DNA]</scope>
    <source>
        <strain evidence="1 2">X5P2</strain>
    </source>
</reference>
<dbReference type="EMBL" id="JACHEB010000005">
    <property type="protein sequence ID" value="MBB5329160.1"/>
    <property type="molecule type" value="Genomic_DNA"/>
</dbReference>
<comment type="caution">
    <text evidence="1">The sequence shown here is derived from an EMBL/GenBank/DDBJ whole genome shotgun (WGS) entry which is preliminary data.</text>
</comment>
<evidence type="ECO:0000313" key="2">
    <source>
        <dbReference type="Proteomes" id="UP000535182"/>
    </source>
</evidence>
<dbReference type="AlphaFoldDB" id="A0A9X0QF80"/>
<proteinExistence type="predicted"/>